<comment type="caution">
    <text evidence="2">The sequence shown here is derived from an EMBL/GenBank/DDBJ whole genome shotgun (WGS) entry which is preliminary data.</text>
</comment>
<keyword evidence="1" id="KW-0472">Membrane</keyword>
<accession>A0A4S2FN05</accession>
<feature type="transmembrane region" description="Helical" evidence="1">
    <location>
        <begin position="7"/>
        <end position="32"/>
    </location>
</feature>
<protein>
    <submittedName>
        <fullName evidence="2">Uncharacterized protein</fullName>
    </submittedName>
</protein>
<feature type="transmembrane region" description="Helical" evidence="1">
    <location>
        <begin position="144"/>
        <end position="164"/>
    </location>
</feature>
<proteinExistence type="predicted"/>
<feature type="transmembrane region" description="Helical" evidence="1">
    <location>
        <begin position="74"/>
        <end position="93"/>
    </location>
</feature>
<keyword evidence="1" id="KW-0812">Transmembrane</keyword>
<sequence length="196" mass="22256">MNKSLYITAIVGNFILLVYAAVLIVGISGGWLDGKLWLHSDVAKVAQLLLMASAMGLLFANIRISRVRYGGRYLSLILCGNFFVNPFLSLYFLSGKADGKQASETFPKRKVYLFLRNVQLFWLLYTLAAVFYTPLIDSKIVGIFYIALIIAVSVFIQRNIAIAIKQDTPGYILLNVWFCFFYAPIYSRRVLKNNWL</sequence>
<feature type="transmembrane region" description="Helical" evidence="1">
    <location>
        <begin position="170"/>
        <end position="187"/>
    </location>
</feature>
<evidence type="ECO:0000256" key="1">
    <source>
        <dbReference type="SAM" id="Phobius"/>
    </source>
</evidence>
<feature type="transmembrane region" description="Helical" evidence="1">
    <location>
        <begin position="44"/>
        <end position="62"/>
    </location>
</feature>
<dbReference type="RefSeq" id="WP_135993781.1">
    <property type="nucleotide sequence ID" value="NZ_SRYD01000060.1"/>
</dbReference>
<name>A0A4S2FN05_9BACT</name>
<evidence type="ECO:0000313" key="2">
    <source>
        <dbReference type="EMBL" id="TGY70441.1"/>
    </source>
</evidence>
<gene>
    <name evidence="2" type="ORF">E5333_12585</name>
</gene>
<organism evidence="2 3">
    <name type="scientific">Muribaculum intestinale</name>
    <dbReference type="NCBI Taxonomy" id="1796646"/>
    <lineage>
        <taxon>Bacteria</taxon>
        <taxon>Pseudomonadati</taxon>
        <taxon>Bacteroidota</taxon>
        <taxon>Bacteroidia</taxon>
        <taxon>Bacteroidales</taxon>
        <taxon>Muribaculaceae</taxon>
        <taxon>Muribaculum</taxon>
    </lineage>
</organism>
<evidence type="ECO:0000313" key="3">
    <source>
        <dbReference type="Proteomes" id="UP000306630"/>
    </source>
</evidence>
<reference evidence="2 3" key="1">
    <citation type="submission" date="2019-04" db="EMBL/GenBank/DDBJ databases">
        <title>Microbes associate with the intestines of laboratory mice.</title>
        <authorList>
            <person name="Navarre W."/>
            <person name="Wong E."/>
            <person name="Huang K."/>
            <person name="Tropini C."/>
            <person name="Ng K."/>
            <person name="Yu B."/>
        </authorList>
    </citation>
    <scope>NUCLEOTIDE SEQUENCE [LARGE SCALE GENOMIC DNA]</scope>
    <source>
        <strain evidence="2 3">NM06_A21</strain>
    </source>
</reference>
<keyword evidence="1" id="KW-1133">Transmembrane helix</keyword>
<dbReference type="EMBL" id="SRYD01000060">
    <property type="protein sequence ID" value="TGY70441.1"/>
    <property type="molecule type" value="Genomic_DNA"/>
</dbReference>
<dbReference type="AlphaFoldDB" id="A0A4S2FN05"/>
<feature type="transmembrane region" description="Helical" evidence="1">
    <location>
        <begin position="113"/>
        <end position="132"/>
    </location>
</feature>
<dbReference type="Proteomes" id="UP000306630">
    <property type="component" value="Unassembled WGS sequence"/>
</dbReference>